<dbReference type="InterPro" id="IPR036864">
    <property type="entry name" value="Zn2-C6_fun-type_DNA-bd_sf"/>
</dbReference>
<dbReference type="Gene3D" id="4.10.240.10">
    <property type="entry name" value="Zn(2)-C6 fungal-type DNA-binding domain"/>
    <property type="match status" value="1"/>
</dbReference>
<feature type="region of interest" description="Disordered" evidence="6">
    <location>
        <begin position="1"/>
        <end position="198"/>
    </location>
</feature>
<dbReference type="SUPFAM" id="SSF57701">
    <property type="entry name" value="Zn2/Cys6 DNA-binding domain"/>
    <property type="match status" value="1"/>
</dbReference>
<feature type="compositionally biased region" description="Polar residues" evidence="6">
    <location>
        <begin position="857"/>
        <end position="872"/>
    </location>
</feature>
<dbReference type="PANTHER" id="PTHR31668:SF26">
    <property type="entry name" value="GLUCOSE TRANSPORT TRANSCRIPTION REGULATOR RGT1-RELATED"/>
    <property type="match status" value="1"/>
</dbReference>
<dbReference type="RefSeq" id="XP_018996866.1">
    <property type="nucleotide sequence ID" value="XM_019134439.1"/>
</dbReference>
<evidence type="ECO:0000256" key="1">
    <source>
        <dbReference type="ARBA" id="ARBA00022723"/>
    </source>
</evidence>
<feature type="domain" description="Zn(2)-C6 fungal-type" evidence="7">
    <location>
        <begin position="197"/>
        <end position="234"/>
    </location>
</feature>
<dbReference type="OrthoDB" id="4161332at2759"/>
<comment type="caution">
    <text evidence="8">The sequence shown here is derived from an EMBL/GenBank/DDBJ whole genome shotgun (WGS) entry which is preliminary data.</text>
</comment>
<feature type="compositionally biased region" description="Low complexity" evidence="6">
    <location>
        <begin position="23"/>
        <end position="34"/>
    </location>
</feature>
<feature type="compositionally biased region" description="Polar residues" evidence="6">
    <location>
        <begin position="73"/>
        <end position="110"/>
    </location>
</feature>
<dbReference type="InterPro" id="IPR050797">
    <property type="entry name" value="Carb_Metab_Trans_Reg"/>
</dbReference>
<reference evidence="8 9" key="1">
    <citation type="submission" date="2016-06" db="EMBL/GenBank/DDBJ databases">
        <title>Evolution of pathogenesis and genome organization in the Tremellales.</title>
        <authorList>
            <person name="Cuomo C."/>
            <person name="Litvintseva A."/>
            <person name="Heitman J."/>
            <person name="Chen Y."/>
            <person name="Sun S."/>
            <person name="Springer D."/>
            <person name="Dromer F."/>
            <person name="Young S."/>
            <person name="Zeng Q."/>
            <person name="Chapman S."/>
            <person name="Gujja S."/>
            <person name="Saif S."/>
            <person name="Birren B."/>
        </authorList>
    </citation>
    <scope>NUCLEOTIDE SEQUENCE [LARGE SCALE GENOMIC DNA]</scope>
    <source>
        <strain evidence="8 9">CBS 6039</strain>
    </source>
</reference>
<dbReference type="Pfam" id="PF00172">
    <property type="entry name" value="Zn_clus"/>
    <property type="match status" value="1"/>
</dbReference>
<dbReference type="EMBL" id="AWGJ01000002">
    <property type="protein sequence ID" value="ODN82866.1"/>
    <property type="molecule type" value="Genomic_DNA"/>
</dbReference>
<organism evidence="8 9">
    <name type="scientific">Cryptococcus amylolentus CBS 6039</name>
    <dbReference type="NCBI Taxonomy" id="1295533"/>
    <lineage>
        <taxon>Eukaryota</taxon>
        <taxon>Fungi</taxon>
        <taxon>Dikarya</taxon>
        <taxon>Basidiomycota</taxon>
        <taxon>Agaricomycotina</taxon>
        <taxon>Tremellomycetes</taxon>
        <taxon>Tremellales</taxon>
        <taxon>Cryptococcaceae</taxon>
        <taxon>Cryptococcus</taxon>
    </lineage>
</organism>
<evidence type="ECO:0000313" key="9">
    <source>
        <dbReference type="Proteomes" id="UP000094065"/>
    </source>
</evidence>
<dbReference type="GO" id="GO:0008270">
    <property type="term" value="F:zinc ion binding"/>
    <property type="evidence" value="ECO:0007669"/>
    <property type="project" value="InterPro"/>
</dbReference>
<sequence>MSHNGSQQPPYNNSAPVWDYRYPSEQPPSTSTESWIPAWISNDPSAQPTSKPMYAGGPRDPLDYGSGQALQPGESSTRGTLQYQGQGQMGTSQMPPQISQMQGASTNHGYTHSPVLAVKTSPQFDETHQPPTSAVSAAAEDKPDGDVPAAKKSRKRKKKPEEEESAKKNKLEQEEKADKKKEEAARKEAARQKTGRACDACRSKKTRCDILPDPSAMGQPICKNCSRNELECTFFLPITETRFKKKAIQPTAESIPDQAVSPTVTNTIRHVSSGHSPNYEIVHEPRNREVASRVEGPTSISFLIHTSVPPIQSEAYDLRHHNSWEVLEDGNGFIRVNAPPTATGYADADPQDPSKAHNRLNKPVLSAQTMSLLVNAYFNEVAPLLPIISRAEFAAKSNPPPLLLYSICGMGATRRQFPKEIYTGVRGVINGILRSNDILSDARLENVQALLLLSQVHDVHAQPSAPTASASSIRTNVAIRMAQELGLHRELSHGTENTQDLELVELRRRVWAACVIMDRWNGVALGAPLTIDLADCDVLLPMAYTIDADQDVSAWQVNEEYVGLAQHLKLSILLGRVLKTIYSPTGLKHATDDKLQKLTKDINDWIINLPDALKFTGPDSSRIAGLLHMSFATVQFLFWRVFMRIEYHCPPQISFGLDVQQWSKIIEWSREALEWLDKHDDALDTVFTYSYAATNCALIQYHTWARRGDQAALGTLRLVKETATRWEAVVQPDQMSLRRKNCETLALLYEAALKTNPSGKDSLAILNPNSVGNPTAGVSLRTEPAKVVFVKDSSRPGGGFYVARDEQEKKASGLTENIMLESEYKEERLGDVITTESVRSLHSRGGGSGQDKPVESFTGQSVHSNGSVQGSTPMSMPVMQPPQEMMPPQAHQQPVDDMGKMLGMHHAPFQDMQNVNPNLGFGEHGQVDFGYQQIANPASAARTRNDNTLEANILDSLPVSTFDWDSWQSYFDRYLPPGVAPPPGPVAQMPQPPLNGGMNGGQYQSM</sequence>
<evidence type="ECO:0000256" key="6">
    <source>
        <dbReference type="SAM" id="MobiDB-lite"/>
    </source>
</evidence>
<keyword evidence="2" id="KW-0805">Transcription regulation</keyword>
<evidence type="ECO:0000313" key="8">
    <source>
        <dbReference type="EMBL" id="ODN82866.1"/>
    </source>
</evidence>
<dbReference type="CDD" id="cd12148">
    <property type="entry name" value="fungal_TF_MHR"/>
    <property type="match status" value="1"/>
</dbReference>
<feature type="compositionally biased region" description="Polar residues" evidence="6">
    <location>
        <begin position="1"/>
        <end position="15"/>
    </location>
</feature>
<feature type="region of interest" description="Disordered" evidence="6">
    <location>
        <begin position="837"/>
        <end position="876"/>
    </location>
</feature>
<evidence type="ECO:0000256" key="3">
    <source>
        <dbReference type="ARBA" id="ARBA00023125"/>
    </source>
</evidence>
<dbReference type="GO" id="GO:0003677">
    <property type="term" value="F:DNA binding"/>
    <property type="evidence" value="ECO:0007669"/>
    <property type="project" value="UniProtKB-KW"/>
</dbReference>
<keyword evidence="1" id="KW-0479">Metal-binding</keyword>
<dbReference type="GeneID" id="30152435"/>
<dbReference type="PANTHER" id="PTHR31668">
    <property type="entry name" value="GLUCOSE TRANSPORT TRANSCRIPTION REGULATOR RGT1-RELATED-RELATED"/>
    <property type="match status" value="1"/>
</dbReference>
<evidence type="ECO:0000256" key="2">
    <source>
        <dbReference type="ARBA" id="ARBA00023015"/>
    </source>
</evidence>
<feature type="compositionally biased region" description="Pro residues" evidence="6">
    <location>
        <begin position="982"/>
        <end position="993"/>
    </location>
</feature>
<name>A0A1E3I4Y2_9TREE</name>
<proteinExistence type="predicted"/>
<feature type="compositionally biased region" description="Polar residues" evidence="6">
    <location>
        <begin position="120"/>
        <end position="135"/>
    </location>
</feature>
<dbReference type="SMART" id="SM00066">
    <property type="entry name" value="GAL4"/>
    <property type="match status" value="1"/>
</dbReference>
<keyword evidence="5" id="KW-0539">Nucleus</keyword>
<protein>
    <recommendedName>
        <fullName evidence="7">Zn(2)-C6 fungal-type domain-containing protein</fullName>
    </recommendedName>
</protein>
<dbReference type="GO" id="GO:0000981">
    <property type="term" value="F:DNA-binding transcription factor activity, RNA polymerase II-specific"/>
    <property type="evidence" value="ECO:0007669"/>
    <property type="project" value="InterPro"/>
</dbReference>
<dbReference type="InterPro" id="IPR007219">
    <property type="entry name" value="XnlR_reg_dom"/>
</dbReference>
<keyword evidence="9" id="KW-1185">Reference proteome</keyword>
<dbReference type="SMART" id="SM00906">
    <property type="entry name" value="Fungal_trans"/>
    <property type="match status" value="1"/>
</dbReference>
<keyword evidence="4" id="KW-0804">Transcription</keyword>
<evidence type="ECO:0000256" key="4">
    <source>
        <dbReference type="ARBA" id="ARBA00023163"/>
    </source>
</evidence>
<dbReference type="Pfam" id="PF04082">
    <property type="entry name" value="Fungal_trans"/>
    <property type="match status" value="1"/>
</dbReference>
<dbReference type="PROSITE" id="PS50048">
    <property type="entry name" value="ZN2_CY6_FUNGAL_2"/>
    <property type="match status" value="1"/>
</dbReference>
<dbReference type="AlphaFoldDB" id="A0A1E3I4Y2"/>
<feature type="region of interest" description="Disordered" evidence="6">
    <location>
        <begin position="982"/>
        <end position="1006"/>
    </location>
</feature>
<dbReference type="InterPro" id="IPR001138">
    <property type="entry name" value="Zn2Cys6_DnaBD"/>
</dbReference>
<accession>A0A1E3I4Y2</accession>
<evidence type="ECO:0000259" key="7">
    <source>
        <dbReference type="PROSITE" id="PS50048"/>
    </source>
</evidence>
<feature type="compositionally biased region" description="Basic and acidic residues" evidence="6">
    <location>
        <begin position="159"/>
        <end position="191"/>
    </location>
</feature>
<gene>
    <name evidence="8" type="ORF">L202_01126</name>
</gene>
<dbReference type="STRING" id="1295533.A0A1E3I4Y2"/>
<keyword evidence="3" id="KW-0238">DNA-binding</keyword>
<dbReference type="Proteomes" id="UP000094065">
    <property type="component" value="Unassembled WGS sequence"/>
</dbReference>
<dbReference type="GO" id="GO:0006351">
    <property type="term" value="P:DNA-templated transcription"/>
    <property type="evidence" value="ECO:0007669"/>
    <property type="project" value="InterPro"/>
</dbReference>
<dbReference type="CDD" id="cd00067">
    <property type="entry name" value="GAL4"/>
    <property type="match status" value="1"/>
</dbReference>
<evidence type="ECO:0000256" key="5">
    <source>
        <dbReference type="ARBA" id="ARBA00023242"/>
    </source>
</evidence>